<organism evidence="6 7">
    <name type="scientific">Haemophilus parahaemolyticus</name>
    <dbReference type="NCBI Taxonomy" id="735"/>
    <lineage>
        <taxon>Bacteria</taxon>
        <taxon>Pseudomonadati</taxon>
        <taxon>Pseudomonadota</taxon>
        <taxon>Gammaproteobacteria</taxon>
        <taxon>Pasteurellales</taxon>
        <taxon>Pasteurellaceae</taxon>
        <taxon>Haemophilus</taxon>
    </lineage>
</organism>
<dbReference type="GO" id="GO:0042802">
    <property type="term" value="F:identical protein binding"/>
    <property type="evidence" value="ECO:0007669"/>
    <property type="project" value="TreeGrafter"/>
</dbReference>
<keyword evidence="5" id="KW-0055">Arginine biosynthesis</keyword>
<dbReference type="PIRSF" id="PIRSF000521">
    <property type="entry name" value="Transaminase_4ab_Lys_Orn"/>
    <property type="match status" value="1"/>
</dbReference>
<comment type="catalytic activity">
    <reaction evidence="5">
        <text>N(2)-acetyl-L-ornithine + 2-oxoglutarate = N-acetyl-L-glutamate 5-semialdehyde + L-glutamate</text>
        <dbReference type="Rhea" id="RHEA:18049"/>
        <dbReference type="ChEBI" id="CHEBI:16810"/>
        <dbReference type="ChEBI" id="CHEBI:29123"/>
        <dbReference type="ChEBI" id="CHEBI:29985"/>
        <dbReference type="ChEBI" id="CHEBI:57805"/>
        <dbReference type="EC" id="2.6.1.11"/>
    </reaction>
</comment>
<dbReference type="InterPro" id="IPR015422">
    <property type="entry name" value="PyrdxlP-dep_Trfase_small"/>
</dbReference>
<dbReference type="InterPro" id="IPR015424">
    <property type="entry name" value="PyrdxlP-dep_Trfase"/>
</dbReference>
<dbReference type="NCBIfam" id="TIGR00707">
    <property type="entry name" value="argD"/>
    <property type="match status" value="1"/>
</dbReference>
<dbReference type="GO" id="GO:0005737">
    <property type="term" value="C:cytoplasm"/>
    <property type="evidence" value="ECO:0007669"/>
    <property type="project" value="UniProtKB-SubCell"/>
</dbReference>
<comment type="pathway">
    <text evidence="5">Amino-acid biosynthesis; L-arginine biosynthesis; N(2)-acetyl-L-ornithine from L-glutamate: step 4/4.</text>
</comment>
<feature type="binding site" evidence="5">
    <location>
        <position position="285"/>
    </location>
    <ligand>
        <name>pyridoxal 5'-phosphate</name>
        <dbReference type="ChEBI" id="CHEBI:597326"/>
    </ligand>
</feature>
<comment type="subcellular location">
    <subcellularLocation>
        <location evidence="5">Cytoplasm</location>
    </subcellularLocation>
</comment>
<dbReference type="GO" id="GO:0003992">
    <property type="term" value="F:N2-acetyl-L-ornithine:2-oxoglutarate 5-aminotransferase activity"/>
    <property type="evidence" value="ECO:0007669"/>
    <property type="project" value="UniProtKB-UniRule"/>
</dbReference>
<name>A0A369ZGD8_HAEPH</name>
<dbReference type="GO" id="GO:0006526">
    <property type="term" value="P:L-arginine biosynthetic process"/>
    <property type="evidence" value="ECO:0007669"/>
    <property type="project" value="UniProtKB-UniRule"/>
</dbReference>
<evidence type="ECO:0000313" key="6">
    <source>
        <dbReference type="EMBL" id="RDF05815.1"/>
    </source>
</evidence>
<protein>
    <recommendedName>
        <fullName evidence="5">Acetylornithine aminotransferase</fullName>
        <shortName evidence="5">ACOAT</shortName>
        <ecNumber evidence="5">2.6.1.11</ecNumber>
    </recommendedName>
</protein>
<keyword evidence="2 5" id="KW-0028">Amino-acid biosynthesis</keyword>
<gene>
    <name evidence="5" type="primary">argD</name>
    <name evidence="6" type="ORF">DPV98_00640</name>
</gene>
<dbReference type="InterPro" id="IPR005814">
    <property type="entry name" value="Aminotrans_3"/>
</dbReference>
<dbReference type="InterPro" id="IPR004636">
    <property type="entry name" value="AcOrn/SuccOrn_fam"/>
</dbReference>
<feature type="binding site" evidence="5">
    <location>
        <position position="144"/>
    </location>
    <ligand>
        <name>N(2)-acetyl-L-ornithine</name>
        <dbReference type="ChEBI" id="CHEBI:57805"/>
    </ligand>
</feature>
<comment type="cofactor">
    <cofactor evidence="5">
        <name>pyridoxal 5'-phosphate</name>
        <dbReference type="ChEBI" id="CHEBI:597326"/>
    </cofactor>
    <text evidence="5">Binds 1 pyridoxal phosphate per subunit.</text>
</comment>
<dbReference type="GO" id="GO:0030170">
    <property type="term" value="F:pyridoxal phosphate binding"/>
    <property type="evidence" value="ECO:0007669"/>
    <property type="project" value="InterPro"/>
</dbReference>
<dbReference type="Gene3D" id="3.90.1150.10">
    <property type="entry name" value="Aspartate Aminotransferase, domain 1"/>
    <property type="match status" value="1"/>
</dbReference>
<comment type="subunit">
    <text evidence="5">Homodimer.</text>
</comment>
<feature type="binding site" evidence="5">
    <location>
        <begin position="108"/>
        <end position="109"/>
    </location>
    <ligand>
        <name>pyridoxal 5'-phosphate</name>
        <dbReference type="ChEBI" id="CHEBI:597326"/>
    </ligand>
</feature>
<dbReference type="Gene3D" id="3.40.640.10">
    <property type="entry name" value="Type I PLP-dependent aspartate aminotransferase-like (Major domain)"/>
    <property type="match status" value="1"/>
</dbReference>
<dbReference type="EC" id="2.6.1.11" evidence="5"/>
<evidence type="ECO:0000256" key="1">
    <source>
        <dbReference type="ARBA" id="ARBA00022576"/>
    </source>
</evidence>
<dbReference type="PANTHER" id="PTHR11986">
    <property type="entry name" value="AMINOTRANSFERASE CLASS III"/>
    <property type="match status" value="1"/>
</dbReference>
<proteinExistence type="inferred from homology"/>
<keyword evidence="5" id="KW-0963">Cytoplasm</keyword>
<feature type="modified residue" description="N6-(pyridoxal phosphate)lysine" evidence="5">
    <location>
        <position position="256"/>
    </location>
</feature>
<dbReference type="Proteomes" id="UP000253999">
    <property type="component" value="Unassembled WGS sequence"/>
</dbReference>
<dbReference type="NCBIfam" id="NF002325">
    <property type="entry name" value="PRK01278.1"/>
    <property type="match status" value="1"/>
</dbReference>
<comment type="caution">
    <text evidence="6">The sequence shown here is derived from an EMBL/GenBank/DDBJ whole genome shotgun (WGS) entry which is preliminary data.</text>
</comment>
<dbReference type="AlphaFoldDB" id="A0A369ZGD8"/>
<dbReference type="EMBL" id="QEQD01000001">
    <property type="protein sequence ID" value="RDF05815.1"/>
    <property type="molecule type" value="Genomic_DNA"/>
</dbReference>
<dbReference type="STRING" id="735.B0185_00645"/>
<dbReference type="InterPro" id="IPR015421">
    <property type="entry name" value="PyrdxlP-dep_Trfase_major"/>
</dbReference>
<keyword evidence="4 5" id="KW-0663">Pyridoxal phosphate</keyword>
<reference evidence="6 7" key="1">
    <citation type="submission" date="2018-05" db="EMBL/GenBank/DDBJ databases">
        <title>Draft Genome Sequences for a Diverse set of 7 Haemophilus Species.</title>
        <authorList>
            <person name="Nichols M."/>
            <person name="Topaz N."/>
            <person name="Wang X."/>
            <person name="Wang X."/>
            <person name="Boxrud D."/>
        </authorList>
    </citation>
    <scope>NUCLEOTIDE SEQUENCE [LARGE SCALE GENOMIC DNA]</scope>
    <source>
        <strain evidence="6 7">C2010039593</strain>
    </source>
</reference>
<evidence type="ECO:0000256" key="3">
    <source>
        <dbReference type="ARBA" id="ARBA00022679"/>
    </source>
</evidence>
<evidence type="ECO:0000256" key="5">
    <source>
        <dbReference type="HAMAP-Rule" id="MF_01107"/>
    </source>
</evidence>
<comment type="similarity">
    <text evidence="5">Belongs to the class-III pyridoxal-phosphate-dependent aminotransferase family. ArgD subfamily.</text>
</comment>
<dbReference type="InterPro" id="IPR050103">
    <property type="entry name" value="Class-III_PLP-dep_AT"/>
</dbReference>
<dbReference type="Pfam" id="PF00202">
    <property type="entry name" value="Aminotran_3"/>
    <property type="match status" value="1"/>
</dbReference>
<sequence>MTNITSNEIKQLDSNYIAQTYGRFNLALSHGKGCQVWDFEGNEYLDFTSGIGVNSLGWADEDWLKAVVHQASSLAHTSNLFFTEPSSRLAKKLSEASGLKRVFFANSGAEANEGAIKTARKYSHDKYGKDRATVLTLVNSFHGRTISTLSATGQEVFHQHFFPFTKGFDHTPANELRVLETRLGQKDVCAIILEVVQGEGGVCSLDHEYLQGVQALCHQYDVLLIIDEVQTGIGRTGTMFAYQQFGLTPDIITLAKGLGGGLPIGAFVLGEKVQDTLGKSDHGSTFGANPVSCAGANAVLAKIDDAFLDEVKRKGEKLQKALAALPKVKSVSGLGLMIGVEFEEGTKAADIVAKCIEKGVLFLTAKTKLRLLPPLIINDEQIEEGIAVLKEVL</sequence>
<keyword evidence="3 5" id="KW-0808">Transferase</keyword>
<feature type="binding site" evidence="5">
    <location>
        <position position="284"/>
    </location>
    <ligand>
        <name>N(2)-acetyl-L-ornithine</name>
        <dbReference type="ChEBI" id="CHEBI:57805"/>
    </ligand>
</feature>
<evidence type="ECO:0000256" key="2">
    <source>
        <dbReference type="ARBA" id="ARBA00022605"/>
    </source>
</evidence>
<dbReference type="HAMAP" id="MF_01107">
    <property type="entry name" value="ArgD_aminotrans_3"/>
    <property type="match status" value="1"/>
</dbReference>
<dbReference type="UniPathway" id="UPA00068">
    <property type="reaction ID" value="UER00109"/>
</dbReference>
<dbReference type="SUPFAM" id="SSF53383">
    <property type="entry name" value="PLP-dependent transferases"/>
    <property type="match status" value="1"/>
</dbReference>
<dbReference type="PROSITE" id="PS00600">
    <property type="entry name" value="AA_TRANSFER_CLASS_3"/>
    <property type="match status" value="1"/>
</dbReference>
<dbReference type="PANTHER" id="PTHR11986:SF79">
    <property type="entry name" value="ACETYLORNITHINE AMINOTRANSFERASE, MITOCHONDRIAL"/>
    <property type="match status" value="1"/>
</dbReference>
<dbReference type="FunFam" id="3.40.640.10:FF:000004">
    <property type="entry name" value="Acetylornithine aminotransferase"/>
    <property type="match status" value="1"/>
</dbReference>
<dbReference type="CDD" id="cd00610">
    <property type="entry name" value="OAT_like"/>
    <property type="match status" value="1"/>
</dbReference>
<evidence type="ECO:0000256" key="4">
    <source>
        <dbReference type="ARBA" id="ARBA00022898"/>
    </source>
</evidence>
<comment type="miscellaneous">
    <text evidence="5">May also have succinyldiaminopimelate aminotransferase activity, thus carrying out the corresponding step in lysine biosynthesis.</text>
</comment>
<keyword evidence="1 5" id="KW-0032">Aminotransferase</keyword>
<feature type="binding site" evidence="5">
    <location>
        <position position="141"/>
    </location>
    <ligand>
        <name>pyridoxal 5'-phosphate</name>
        <dbReference type="ChEBI" id="CHEBI:597326"/>
    </ligand>
</feature>
<dbReference type="InterPro" id="IPR049704">
    <property type="entry name" value="Aminotrans_3_PPA_site"/>
</dbReference>
<accession>A0A369ZGD8</accession>
<feature type="binding site" evidence="5">
    <location>
        <begin position="227"/>
        <end position="230"/>
    </location>
    <ligand>
        <name>pyridoxal 5'-phosphate</name>
        <dbReference type="ChEBI" id="CHEBI:597326"/>
    </ligand>
</feature>
<evidence type="ECO:0000313" key="7">
    <source>
        <dbReference type="Proteomes" id="UP000253999"/>
    </source>
</evidence>